<feature type="coiled-coil region" evidence="1">
    <location>
        <begin position="135"/>
        <end position="162"/>
    </location>
</feature>
<dbReference type="AlphaFoldDB" id="A0A285MSN5"/>
<organism evidence="2 3">
    <name type="scientific">Flagellimonas pacifica</name>
    <dbReference type="NCBI Taxonomy" id="1247520"/>
    <lineage>
        <taxon>Bacteria</taxon>
        <taxon>Pseudomonadati</taxon>
        <taxon>Bacteroidota</taxon>
        <taxon>Flavobacteriia</taxon>
        <taxon>Flavobacteriales</taxon>
        <taxon>Flavobacteriaceae</taxon>
        <taxon>Flagellimonas</taxon>
    </lineage>
</organism>
<dbReference type="Proteomes" id="UP000219048">
    <property type="component" value="Unassembled WGS sequence"/>
</dbReference>
<name>A0A285MSN5_9FLAO</name>
<dbReference type="NCBIfam" id="NF041200">
    <property type="entry name" value="mob_BfmA_Nterm"/>
    <property type="match status" value="1"/>
</dbReference>
<gene>
    <name evidence="2" type="ORF">SAMN06265377_1358</name>
</gene>
<sequence length="194" mass="22843">MEPKTSTFSNIRFKKPVTVRFQTFSRMYFKTHSEAMAGMLDFFKYNELSPHDRLGRRMGLVIDYLKELKTFFNKRNNATIAIIRDMEKHGVLPTKAMMELLFDGGPKAQSNEAEEQEDFKFPELDQVDFDAEFQLIDERKLRRDAERELAKAQERFGDLVLKKIKVVRPGLGRPKLQLEISLEEYEALKQHYKT</sequence>
<accession>A0A285MSN5</accession>
<dbReference type="InterPro" id="IPR048012">
    <property type="entry name" value="BfmA-like_N"/>
</dbReference>
<keyword evidence="1" id="KW-0175">Coiled coil</keyword>
<protein>
    <submittedName>
        <fullName evidence="2">Uncharacterized protein</fullName>
    </submittedName>
</protein>
<reference evidence="3" key="1">
    <citation type="submission" date="2017-09" db="EMBL/GenBank/DDBJ databases">
        <authorList>
            <person name="Varghese N."/>
            <person name="Submissions S."/>
        </authorList>
    </citation>
    <scope>NUCLEOTIDE SEQUENCE [LARGE SCALE GENOMIC DNA]</scope>
    <source>
        <strain evidence="3">DSM 25885</strain>
    </source>
</reference>
<keyword evidence="3" id="KW-1185">Reference proteome</keyword>
<dbReference type="OrthoDB" id="1441069at2"/>
<evidence type="ECO:0000256" key="1">
    <source>
        <dbReference type="SAM" id="Coils"/>
    </source>
</evidence>
<evidence type="ECO:0000313" key="2">
    <source>
        <dbReference type="EMBL" id="SNY99547.1"/>
    </source>
</evidence>
<evidence type="ECO:0000313" key="3">
    <source>
        <dbReference type="Proteomes" id="UP000219048"/>
    </source>
</evidence>
<proteinExistence type="predicted"/>
<dbReference type="EMBL" id="OBEH01000002">
    <property type="protein sequence ID" value="SNY99547.1"/>
    <property type="molecule type" value="Genomic_DNA"/>
</dbReference>
<dbReference type="RefSeq" id="WP_133067218.1">
    <property type="nucleotide sequence ID" value="NZ_OBEH01000002.1"/>
</dbReference>